<dbReference type="PANTHER" id="PTHR43212:SF3">
    <property type="entry name" value="QUERCETIN 2,3-DIOXYGENASE"/>
    <property type="match status" value="1"/>
</dbReference>
<dbReference type="Pfam" id="PF17954">
    <property type="entry name" value="Pirin_C_2"/>
    <property type="match status" value="1"/>
</dbReference>
<accession>A0ABT2VLZ1</accession>
<evidence type="ECO:0000256" key="2">
    <source>
        <dbReference type="RuleBase" id="RU003457"/>
    </source>
</evidence>
<dbReference type="PANTHER" id="PTHR43212">
    <property type="entry name" value="QUERCETIN 2,3-DIOXYGENASE"/>
    <property type="match status" value="1"/>
</dbReference>
<evidence type="ECO:0000313" key="5">
    <source>
        <dbReference type="EMBL" id="MCU7554100.1"/>
    </source>
</evidence>
<sequence>MRYIRRADERGRVDFGWLQSRHSFSFGHYYDPAHMGFSVLRVINDDVVAAGRGFDTHGHRDMEIISYVVSGSLAHKDSTGTDGIIPAGDIQRMSAGKGIMHSEYNPSETDTANFLQIWILPQHRGIAPSYAQRTISQNGSVTPLITPDGSNGTLSINQDMSLFRVFLQDNQSQSFSTHARWGYLHVINGSLDIDGSIYRAGDAIGLSEEDTITITASQTAEALWFDLPPG</sequence>
<dbReference type="EMBL" id="JAOTJC010000006">
    <property type="protein sequence ID" value="MCU7554100.1"/>
    <property type="molecule type" value="Genomic_DNA"/>
</dbReference>
<feature type="domain" description="Pirin N-terminal" evidence="3">
    <location>
        <begin position="12"/>
        <end position="119"/>
    </location>
</feature>
<reference evidence="6" key="1">
    <citation type="submission" date="2023-07" db="EMBL/GenBank/DDBJ databases">
        <title>Study on multiphase classification of strain Alteromonas salexigens isolated from the Yellow Sea.</title>
        <authorList>
            <person name="Sun L."/>
        </authorList>
    </citation>
    <scope>NUCLEOTIDE SEQUENCE [LARGE SCALE GENOMIC DNA]</scope>
    <source>
        <strain evidence="6">ASW11-19</strain>
    </source>
</reference>
<dbReference type="CDD" id="cd02910">
    <property type="entry name" value="cupin_Yhhw_N"/>
    <property type="match status" value="1"/>
</dbReference>
<dbReference type="InterPro" id="IPR011051">
    <property type="entry name" value="RmlC_Cupin_sf"/>
</dbReference>
<name>A0ABT2VLZ1_9ALTE</name>
<dbReference type="InterPro" id="IPR012093">
    <property type="entry name" value="Pirin"/>
</dbReference>
<dbReference type="RefSeq" id="WP_262992786.1">
    <property type="nucleotide sequence ID" value="NZ_JAOTJC010000006.1"/>
</dbReference>
<comment type="caution">
    <text evidence="5">The sequence shown here is derived from an EMBL/GenBank/DDBJ whole genome shotgun (WGS) entry which is preliminary data.</text>
</comment>
<dbReference type="InterPro" id="IPR041602">
    <property type="entry name" value="Quercetinase_C"/>
</dbReference>
<proteinExistence type="inferred from homology"/>
<gene>
    <name evidence="5" type="ORF">OCL06_05765</name>
</gene>
<keyword evidence="6" id="KW-1185">Reference proteome</keyword>
<dbReference type="Pfam" id="PF02678">
    <property type="entry name" value="Pirin"/>
    <property type="match status" value="1"/>
</dbReference>
<organism evidence="5 6">
    <name type="scientific">Alteromonas salexigens</name>
    <dbReference type="NCBI Taxonomy" id="2982530"/>
    <lineage>
        <taxon>Bacteria</taxon>
        <taxon>Pseudomonadati</taxon>
        <taxon>Pseudomonadota</taxon>
        <taxon>Gammaproteobacteria</taxon>
        <taxon>Alteromonadales</taxon>
        <taxon>Alteromonadaceae</taxon>
        <taxon>Alteromonas/Salinimonas group</taxon>
        <taxon>Alteromonas</taxon>
    </lineage>
</organism>
<evidence type="ECO:0000259" key="3">
    <source>
        <dbReference type="Pfam" id="PF02678"/>
    </source>
</evidence>
<feature type="domain" description="Quercetin 2,3-dioxygenase C-terminal cupin" evidence="4">
    <location>
        <begin position="145"/>
        <end position="227"/>
    </location>
</feature>
<dbReference type="InterPro" id="IPR014710">
    <property type="entry name" value="RmlC-like_jellyroll"/>
</dbReference>
<evidence type="ECO:0000259" key="4">
    <source>
        <dbReference type="Pfam" id="PF17954"/>
    </source>
</evidence>
<dbReference type="InterPro" id="IPR003829">
    <property type="entry name" value="Pirin_N_dom"/>
</dbReference>
<evidence type="ECO:0000256" key="1">
    <source>
        <dbReference type="ARBA" id="ARBA00008416"/>
    </source>
</evidence>
<dbReference type="Proteomes" id="UP001209257">
    <property type="component" value="Unassembled WGS sequence"/>
</dbReference>
<evidence type="ECO:0000313" key="6">
    <source>
        <dbReference type="Proteomes" id="UP001209257"/>
    </source>
</evidence>
<comment type="similarity">
    <text evidence="1 2">Belongs to the pirin family.</text>
</comment>
<protein>
    <submittedName>
        <fullName evidence="5">Pirin family protein</fullName>
    </submittedName>
</protein>
<dbReference type="SUPFAM" id="SSF51182">
    <property type="entry name" value="RmlC-like cupins"/>
    <property type="match status" value="1"/>
</dbReference>
<dbReference type="PIRSF" id="PIRSF006232">
    <property type="entry name" value="Pirin"/>
    <property type="match status" value="1"/>
</dbReference>
<dbReference type="Gene3D" id="2.60.120.10">
    <property type="entry name" value="Jelly Rolls"/>
    <property type="match status" value="2"/>
</dbReference>